<keyword evidence="2 4" id="KW-0863">Zinc-finger</keyword>
<evidence type="ECO:0000256" key="1">
    <source>
        <dbReference type="ARBA" id="ARBA00022723"/>
    </source>
</evidence>
<name>A0A0G4F721_9ALVE</name>
<dbReference type="EMBL" id="CDMZ01000174">
    <property type="protein sequence ID" value="CEM08420.1"/>
    <property type="molecule type" value="Genomic_DNA"/>
</dbReference>
<evidence type="ECO:0000313" key="6">
    <source>
        <dbReference type="EMBL" id="CEM08420.1"/>
    </source>
</evidence>
<organism evidence="6">
    <name type="scientific">Chromera velia CCMP2878</name>
    <dbReference type="NCBI Taxonomy" id="1169474"/>
    <lineage>
        <taxon>Eukaryota</taxon>
        <taxon>Sar</taxon>
        <taxon>Alveolata</taxon>
        <taxon>Colpodellida</taxon>
        <taxon>Chromeraceae</taxon>
        <taxon>Chromera</taxon>
    </lineage>
</organism>
<dbReference type="Pfam" id="PF01753">
    <property type="entry name" value="zf-MYND"/>
    <property type="match status" value="1"/>
</dbReference>
<evidence type="ECO:0000256" key="3">
    <source>
        <dbReference type="ARBA" id="ARBA00022833"/>
    </source>
</evidence>
<accession>A0A0G4F721</accession>
<dbReference type="InterPro" id="IPR002893">
    <property type="entry name" value="Znf_MYND"/>
</dbReference>
<dbReference type="VEuPathDB" id="CryptoDB:Cvel_15577"/>
<dbReference type="PROSITE" id="PS50865">
    <property type="entry name" value="ZF_MYND_2"/>
    <property type="match status" value="1"/>
</dbReference>
<reference evidence="6" key="1">
    <citation type="submission" date="2014-11" db="EMBL/GenBank/DDBJ databases">
        <authorList>
            <person name="Otto D Thomas"/>
            <person name="Naeem Raeece"/>
        </authorList>
    </citation>
    <scope>NUCLEOTIDE SEQUENCE</scope>
</reference>
<proteinExistence type="predicted"/>
<dbReference type="SUPFAM" id="SSF144232">
    <property type="entry name" value="HIT/MYND zinc finger-like"/>
    <property type="match status" value="1"/>
</dbReference>
<keyword evidence="3" id="KW-0862">Zinc</keyword>
<gene>
    <name evidence="6" type="ORF">Cvel_15577</name>
</gene>
<dbReference type="GO" id="GO:0008270">
    <property type="term" value="F:zinc ion binding"/>
    <property type="evidence" value="ECO:0007669"/>
    <property type="project" value="UniProtKB-KW"/>
</dbReference>
<sequence length="260" mass="29579">MSFCNLERKLREREQTSPSHCGHSAKQHEVYYDKKAWRNCATSCEWCGGESGPDGGPLLSCKACGRVKYCSKECQKKHWAVHKDLCFSFSEHRKELESVGNGHEVCLYDRSFAGVMNVFQQHMHREKGPGVVITVLSHPAREFVKPRDPSRKGADRRSIQLHYVAKTEDTFAASKKFFPHTTPESDFIGLTLRLATMCADMYLKDLTEKMTPGHIHGVVFTSPESAETMQAVKMLAVAEWLPKDHCAFRLIPLEQVREFD</sequence>
<dbReference type="AlphaFoldDB" id="A0A0G4F721"/>
<feature type="domain" description="MYND-type" evidence="5">
    <location>
        <begin position="44"/>
        <end position="86"/>
    </location>
</feature>
<evidence type="ECO:0000256" key="4">
    <source>
        <dbReference type="PROSITE-ProRule" id="PRU00134"/>
    </source>
</evidence>
<protein>
    <recommendedName>
        <fullName evidence="5">MYND-type domain-containing protein</fullName>
    </recommendedName>
</protein>
<keyword evidence="1" id="KW-0479">Metal-binding</keyword>
<dbReference type="Gene3D" id="6.10.140.2220">
    <property type="match status" value="1"/>
</dbReference>
<evidence type="ECO:0000259" key="5">
    <source>
        <dbReference type="PROSITE" id="PS50865"/>
    </source>
</evidence>
<evidence type="ECO:0000256" key="2">
    <source>
        <dbReference type="ARBA" id="ARBA00022771"/>
    </source>
</evidence>